<reference evidence="4" key="1">
    <citation type="journal article" date="2019" name="Int. J. Syst. Evol. Microbiol.">
        <title>The Global Catalogue of Microorganisms (GCM) 10K type strain sequencing project: providing services to taxonomists for standard genome sequencing and annotation.</title>
        <authorList>
            <consortium name="The Broad Institute Genomics Platform"/>
            <consortium name="The Broad Institute Genome Sequencing Center for Infectious Disease"/>
            <person name="Wu L."/>
            <person name="Ma J."/>
        </authorList>
    </citation>
    <scope>NUCLEOTIDE SEQUENCE [LARGE SCALE GENOMIC DNA]</scope>
    <source>
        <strain evidence="4">CCUG 15531</strain>
    </source>
</reference>
<evidence type="ECO:0000256" key="1">
    <source>
        <dbReference type="SAM" id="Phobius"/>
    </source>
</evidence>
<keyword evidence="1" id="KW-0812">Transmembrane</keyword>
<dbReference type="InterPro" id="IPR006976">
    <property type="entry name" value="VanZ-like"/>
</dbReference>
<dbReference type="Proteomes" id="UP001597227">
    <property type="component" value="Unassembled WGS sequence"/>
</dbReference>
<feature type="transmembrane region" description="Helical" evidence="1">
    <location>
        <begin position="86"/>
        <end position="105"/>
    </location>
</feature>
<sequence length="145" mass="17046">MKRFLAGTVFITYSLFLVYWMFFAFSRAEGAEFRYNLTPFSTIKNYFTYYDHFPFHIWIINIAGNIGVFIPFGIVLPILFPKLSNFFLFIFAFVIGITSLEVLQLFSMLGSFDVDDIILNTVGAVIGFILLQIMRVRKRRHKKRR</sequence>
<feature type="transmembrane region" description="Helical" evidence="1">
    <location>
        <begin position="54"/>
        <end position="79"/>
    </location>
</feature>
<dbReference type="EMBL" id="JBHUEK010000033">
    <property type="protein sequence ID" value="MFD1781374.1"/>
    <property type="molecule type" value="Genomic_DNA"/>
</dbReference>
<dbReference type="PANTHER" id="PTHR36834:SF1">
    <property type="entry name" value="INTEGRAL MEMBRANE PROTEIN"/>
    <property type="match status" value="1"/>
</dbReference>
<proteinExistence type="predicted"/>
<dbReference type="PANTHER" id="PTHR36834">
    <property type="entry name" value="MEMBRANE PROTEIN-RELATED"/>
    <property type="match status" value="1"/>
</dbReference>
<dbReference type="InterPro" id="IPR053150">
    <property type="entry name" value="Teicoplanin_resist-assoc"/>
</dbReference>
<evidence type="ECO:0000313" key="4">
    <source>
        <dbReference type="Proteomes" id="UP001597227"/>
    </source>
</evidence>
<keyword evidence="1" id="KW-1133">Transmembrane helix</keyword>
<evidence type="ECO:0000259" key="2">
    <source>
        <dbReference type="Pfam" id="PF04892"/>
    </source>
</evidence>
<dbReference type="Pfam" id="PF04892">
    <property type="entry name" value="VanZ"/>
    <property type="match status" value="1"/>
</dbReference>
<keyword evidence="1" id="KW-0472">Membrane</keyword>
<evidence type="ECO:0000313" key="3">
    <source>
        <dbReference type="EMBL" id="MFD1781374.1"/>
    </source>
</evidence>
<organism evidence="3 4">
    <name type="scientific">Fredinandcohnia salidurans</name>
    <dbReference type="NCBI Taxonomy" id="2595041"/>
    <lineage>
        <taxon>Bacteria</taxon>
        <taxon>Bacillati</taxon>
        <taxon>Bacillota</taxon>
        <taxon>Bacilli</taxon>
        <taxon>Bacillales</taxon>
        <taxon>Bacillaceae</taxon>
        <taxon>Fredinandcohnia</taxon>
    </lineage>
</organism>
<accession>A0ABW4MW37</accession>
<feature type="transmembrane region" description="Helical" evidence="1">
    <location>
        <begin position="117"/>
        <end position="136"/>
    </location>
</feature>
<keyword evidence="4" id="KW-1185">Reference proteome</keyword>
<dbReference type="RefSeq" id="WP_388041495.1">
    <property type="nucleotide sequence ID" value="NZ_JBHUEK010000033.1"/>
</dbReference>
<protein>
    <submittedName>
        <fullName evidence="3">VanZ family protein</fullName>
    </submittedName>
</protein>
<gene>
    <name evidence="3" type="ORF">ACFSFW_22210</name>
</gene>
<name>A0ABW4MW37_9BACI</name>
<comment type="caution">
    <text evidence="3">The sequence shown here is derived from an EMBL/GenBank/DDBJ whole genome shotgun (WGS) entry which is preliminary data.</text>
</comment>
<feature type="domain" description="VanZ-like" evidence="2">
    <location>
        <begin position="10"/>
        <end position="134"/>
    </location>
</feature>